<feature type="compositionally biased region" description="Polar residues" evidence="5">
    <location>
        <begin position="123"/>
        <end position="135"/>
    </location>
</feature>
<proteinExistence type="inferred from homology"/>
<evidence type="ECO:0000256" key="5">
    <source>
        <dbReference type="SAM" id="MobiDB-lite"/>
    </source>
</evidence>
<reference evidence="6 7" key="1">
    <citation type="journal article" date="2018" name="BMC Genomics">
        <title>The genome of Naegleria lovaniensis, the basis for a comparative approach to unravel pathogenicity factors of the human pathogenic amoeba N. fowleri.</title>
        <authorList>
            <person name="Liechti N."/>
            <person name="Schurch N."/>
            <person name="Bruggmann R."/>
            <person name="Wittwer M."/>
        </authorList>
    </citation>
    <scope>NUCLEOTIDE SEQUENCE [LARGE SCALE GENOMIC DNA]</scope>
    <source>
        <strain evidence="6 7">ATCC 30569</strain>
    </source>
</reference>
<dbReference type="InterPro" id="IPR010760">
    <property type="entry name" value="DNA-repair_Swi5"/>
</dbReference>
<gene>
    <name evidence="6" type="ORF">C9374_002718</name>
</gene>
<dbReference type="GO" id="GO:0000724">
    <property type="term" value="P:double-strand break repair via homologous recombination"/>
    <property type="evidence" value="ECO:0007669"/>
    <property type="project" value="TreeGrafter"/>
</dbReference>
<keyword evidence="7" id="KW-1185">Reference proteome</keyword>
<accession>A0AA88GP58</accession>
<dbReference type="RefSeq" id="XP_044550264.1">
    <property type="nucleotide sequence ID" value="XM_044692166.1"/>
</dbReference>
<dbReference type="EMBL" id="PYSW02000016">
    <property type="protein sequence ID" value="KAG2386272.1"/>
    <property type="molecule type" value="Genomic_DNA"/>
</dbReference>
<feature type="region of interest" description="Disordered" evidence="5">
    <location>
        <begin position="59"/>
        <end position="80"/>
    </location>
</feature>
<keyword evidence="2" id="KW-0227">DNA damage</keyword>
<evidence type="ECO:0000313" key="7">
    <source>
        <dbReference type="Proteomes" id="UP000816034"/>
    </source>
</evidence>
<name>A0AA88GP58_NAELO</name>
<sequence length="284" mass="33081">MITTVQARFRTENTLASVNMTCLILSGEHRSLVDSSETVMNVGNEQKDDHSEMMKVKSKAIHDREPQFKTNKKSQSKNHQSLVHAVNKEIMTVFPNNKECKHNPTLMYKKTTETAATPKDEPSLSSDSTPNQTRTTLSGALSLMRHDIYRRNEEFYDTQLLMLEKDDADSKLSMVETEGEMNGVYSEHENSLIEHSKLSQAVLNEQEVEELFLRRERLKEMDQQIQELKQQERTLKERSKHKIDLLHKYNKIKDICQFLIEKLALIENRTVTSIYEEYNLENED</sequence>
<dbReference type="PANTHER" id="PTHR28529:SF2">
    <property type="entry name" value="DNA REPAIR PROTEIN SWI5 HOMOLOG"/>
    <property type="match status" value="1"/>
</dbReference>
<dbReference type="Gene3D" id="1.20.5.170">
    <property type="match status" value="1"/>
</dbReference>
<evidence type="ECO:0000256" key="2">
    <source>
        <dbReference type="ARBA" id="ARBA00022763"/>
    </source>
</evidence>
<feature type="region of interest" description="Disordered" evidence="5">
    <location>
        <begin position="112"/>
        <end position="135"/>
    </location>
</feature>
<evidence type="ECO:0000256" key="4">
    <source>
        <dbReference type="SAM" id="Coils"/>
    </source>
</evidence>
<keyword evidence="4" id="KW-0175">Coiled coil</keyword>
<comment type="caution">
    <text evidence="6">The sequence shown here is derived from an EMBL/GenBank/DDBJ whole genome shotgun (WGS) entry which is preliminary data.</text>
</comment>
<keyword evidence="3" id="KW-0234">DNA repair</keyword>
<feature type="coiled-coil region" evidence="4">
    <location>
        <begin position="211"/>
        <end position="241"/>
    </location>
</feature>
<organism evidence="6 7">
    <name type="scientific">Naegleria lovaniensis</name>
    <name type="common">Amoeba</name>
    <dbReference type="NCBI Taxonomy" id="51637"/>
    <lineage>
        <taxon>Eukaryota</taxon>
        <taxon>Discoba</taxon>
        <taxon>Heterolobosea</taxon>
        <taxon>Tetramitia</taxon>
        <taxon>Eutetramitia</taxon>
        <taxon>Vahlkampfiidae</taxon>
        <taxon>Naegleria</taxon>
    </lineage>
</organism>
<dbReference type="PANTHER" id="PTHR28529">
    <property type="entry name" value="DNA REPAIR PROTEIN SWI5 HOMOLOG"/>
    <property type="match status" value="1"/>
</dbReference>
<comment type="similarity">
    <text evidence="1">Belongs to the SWI5/SAE3 family.</text>
</comment>
<dbReference type="GO" id="GO:0032798">
    <property type="term" value="C:Swi5-Sfr1 complex"/>
    <property type="evidence" value="ECO:0007669"/>
    <property type="project" value="TreeGrafter"/>
</dbReference>
<evidence type="ECO:0000256" key="3">
    <source>
        <dbReference type="ARBA" id="ARBA00023204"/>
    </source>
</evidence>
<dbReference type="GeneID" id="68095173"/>
<protein>
    <submittedName>
        <fullName evidence="6">Uncharacterized protein</fullName>
    </submittedName>
</protein>
<dbReference type="Pfam" id="PF07061">
    <property type="entry name" value="Swi5"/>
    <property type="match status" value="1"/>
</dbReference>
<evidence type="ECO:0000256" key="1">
    <source>
        <dbReference type="ARBA" id="ARBA00008060"/>
    </source>
</evidence>
<evidence type="ECO:0000313" key="6">
    <source>
        <dbReference type="EMBL" id="KAG2386272.1"/>
    </source>
</evidence>
<dbReference type="Proteomes" id="UP000816034">
    <property type="component" value="Unassembled WGS sequence"/>
</dbReference>
<dbReference type="AlphaFoldDB" id="A0AA88GP58"/>
<dbReference type="GO" id="GO:0034974">
    <property type="term" value="C:Swi5-Swi2 complex"/>
    <property type="evidence" value="ECO:0007669"/>
    <property type="project" value="TreeGrafter"/>
</dbReference>